<dbReference type="InterPro" id="IPR003593">
    <property type="entry name" value="AAA+_ATPase"/>
</dbReference>
<proteinExistence type="inferred from homology"/>
<dbReference type="SMART" id="SM00382">
    <property type="entry name" value="AAA"/>
    <property type="match status" value="1"/>
</dbReference>
<protein>
    <recommendedName>
        <fullName evidence="7">Cell division control protein</fullName>
    </recommendedName>
</protein>
<dbReference type="InterPro" id="IPR054425">
    <property type="entry name" value="Cdc6_ORC1-like_ATPase_lid"/>
</dbReference>
<dbReference type="InterPro" id="IPR015163">
    <property type="entry name" value="Cdc6_C"/>
</dbReference>
<dbReference type="GO" id="GO:0003688">
    <property type="term" value="F:DNA replication origin binding"/>
    <property type="evidence" value="ECO:0007669"/>
    <property type="project" value="TreeGrafter"/>
</dbReference>
<dbReference type="GO" id="GO:0033314">
    <property type="term" value="P:mitotic DNA replication checkpoint signaling"/>
    <property type="evidence" value="ECO:0007669"/>
    <property type="project" value="TreeGrafter"/>
</dbReference>
<dbReference type="Gene3D" id="3.40.50.300">
    <property type="entry name" value="P-loop containing nucleotide triphosphate hydrolases"/>
    <property type="match status" value="1"/>
</dbReference>
<evidence type="ECO:0000313" key="11">
    <source>
        <dbReference type="Proteomes" id="UP001161017"/>
    </source>
</evidence>
<feature type="domain" description="AAA+ ATPase" evidence="9">
    <location>
        <begin position="178"/>
        <end position="327"/>
    </location>
</feature>
<keyword evidence="6" id="KW-0131">Cell cycle</keyword>
<comment type="similarity">
    <text evidence="2 7">Belongs to the CDC6/cdc18 family.</text>
</comment>
<feature type="region of interest" description="Disordered" evidence="8">
    <location>
        <begin position="1"/>
        <end position="72"/>
    </location>
</feature>
<dbReference type="PANTHER" id="PTHR10763">
    <property type="entry name" value="CELL DIVISION CONTROL PROTEIN 6-RELATED"/>
    <property type="match status" value="1"/>
</dbReference>
<dbReference type="FunFam" id="3.40.50.300:FF:000547">
    <property type="entry name" value="Cell division control protein"/>
    <property type="match status" value="1"/>
</dbReference>
<gene>
    <name evidence="10" type="primary">CDC6</name>
    <name evidence="10" type="ORF">OHK93_005148</name>
</gene>
<dbReference type="SUPFAM" id="SSF46785">
    <property type="entry name" value="Winged helix' DNA-binding domain"/>
    <property type="match status" value="1"/>
</dbReference>
<dbReference type="Proteomes" id="UP001161017">
    <property type="component" value="Unassembled WGS sequence"/>
</dbReference>
<dbReference type="InterPro" id="IPR016314">
    <property type="entry name" value="Cdc6/18"/>
</dbReference>
<dbReference type="GO" id="GO:0051301">
    <property type="term" value="P:cell division"/>
    <property type="evidence" value="ECO:0007669"/>
    <property type="project" value="UniProtKB-UniRule"/>
</dbReference>
<evidence type="ECO:0000256" key="2">
    <source>
        <dbReference type="ARBA" id="ARBA00006184"/>
    </source>
</evidence>
<reference evidence="10" key="1">
    <citation type="journal article" date="2023" name="Genome Biol. Evol.">
        <title>First Whole Genome Sequence and Flow Cytometry Genome Size Data for the Lichen-Forming Fungus Ramalina farinacea (Ascomycota).</title>
        <authorList>
            <person name="Llewellyn T."/>
            <person name="Mian S."/>
            <person name="Hill R."/>
            <person name="Leitch I.J."/>
            <person name="Gaya E."/>
        </authorList>
    </citation>
    <scope>NUCLEOTIDE SEQUENCE</scope>
    <source>
        <strain evidence="10">LIQ254RAFAR</strain>
    </source>
</reference>
<keyword evidence="3" id="KW-0132">Cell division</keyword>
<evidence type="ECO:0000256" key="7">
    <source>
        <dbReference type="PIRNR" id="PIRNR001767"/>
    </source>
</evidence>
<dbReference type="Pfam" id="PF13191">
    <property type="entry name" value="AAA_16"/>
    <property type="match status" value="1"/>
</dbReference>
<dbReference type="GO" id="GO:0005634">
    <property type="term" value="C:nucleus"/>
    <property type="evidence" value="ECO:0007669"/>
    <property type="project" value="UniProtKB-SubCell"/>
</dbReference>
<dbReference type="InterPro" id="IPR027417">
    <property type="entry name" value="P-loop_NTPase"/>
</dbReference>
<dbReference type="InterPro" id="IPR041664">
    <property type="entry name" value="AAA_16"/>
</dbReference>
<comment type="subcellular location">
    <subcellularLocation>
        <location evidence="1">Nucleus</location>
    </subcellularLocation>
</comment>
<dbReference type="PANTHER" id="PTHR10763:SF26">
    <property type="entry name" value="CELL DIVISION CONTROL PROTEIN 6 HOMOLOG"/>
    <property type="match status" value="1"/>
</dbReference>
<feature type="compositionally biased region" description="Polar residues" evidence="8">
    <location>
        <begin position="52"/>
        <end position="72"/>
    </location>
</feature>
<dbReference type="GO" id="GO:0006270">
    <property type="term" value="P:DNA replication initiation"/>
    <property type="evidence" value="ECO:0007669"/>
    <property type="project" value="UniProtKB-UniRule"/>
</dbReference>
<evidence type="ECO:0000256" key="4">
    <source>
        <dbReference type="ARBA" id="ARBA00022705"/>
    </source>
</evidence>
<feature type="region of interest" description="Disordered" evidence="8">
    <location>
        <begin position="404"/>
        <end position="439"/>
    </location>
</feature>
<dbReference type="InterPro" id="IPR050311">
    <property type="entry name" value="ORC1/CDC6"/>
</dbReference>
<evidence type="ECO:0000256" key="8">
    <source>
        <dbReference type="SAM" id="MobiDB-lite"/>
    </source>
</evidence>
<evidence type="ECO:0000256" key="1">
    <source>
        <dbReference type="ARBA" id="ARBA00004123"/>
    </source>
</evidence>
<sequence length="607" mass="66461">MASVLGKRARSYESPQLSTRAKRRARAQYNANDENVDPERNVGQEQQHDQSPDSTGETLQKPAQFSQVHQHPSCKQTLYIQGVLSPRSFNDEDHSLRSAEDALSKRVPITPRHRIGLVRRNLLSSAPRTPQSPSNAPPVYRRACQLFSRSAEPGRLVGRDEERTQLRGLLEESISSRSGRCIYVSGPPGTGKSALISEVCQLIQGFDNVHSAHINCMSVKNADQIYTTLLASFLEESETEQDPMSELKSLFLSNKKSAQLNASYLVTLDEIDHLMSVDLEALYTIFEWSLHSSSRLIVIGIANALDLTDRLLPRLKSRNLKPDKLPFLPYTAPQITSIIVSKLRSLLDGDVPDHADFVPMVQPGAIQLCSKKVASQTGDLRKALDIMRRAVDLVGNETSSKAQSAIILAGEQPSPSKRPLSENPNLASPSKRRAPQRPYVDELTPLTAPRATIAHVSRISAAAFGNGALQRLKTLNLQQKAALCALISRQRQSRKATTSIFASPSKPNVAPTVMELHETYRSLCKREDALQALTATEFADVVSGLDGLGLVGEEPGIRGLNKGGMRSKKCKGVVKRLISFVDGRDMETCLEGAGGDILKGLLLSDDA</sequence>
<organism evidence="10 11">
    <name type="scientific">Ramalina farinacea</name>
    <dbReference type="NCBI Taxonomy" id="258253"/>
    <lineage>
        <taxon>Eukaryota</taxon>
        <taxon>Fungi</taxon>
        <taxon>Dikarya</taxon>
        <taxon>Ascomycota</taxon>
        <taxon>Pezizomycotina</taxon>
        <taxon>Lecanoromycetes</taxon>
        <taxon>OSLEUM clade</taxon>
        <taxon>Lecanoromycetidae</taxon>
        <taxon>Lecanorales</taxon>
        <taxon>Lecanorineae</taxon>
        <taxon>Ramalinaceae</taxon>
        <taxon>Ramalina</taxon>
    </lineage>
</organism>
<feature type="compositionally biased region" description="Basic and acidic residues" evidence="8">
    <location>
        <begin position="37"/>
        <end position="51"/>
    </location>
</feature>
<name>A0AA43QVL2_9LECA</name>
<dbReference type="InterPro" id="IPR036390">
    <property type="entry name" value="WH_DNA-bd_sf"/>
</dbReference>
<evidence type="ECO:0000313" key="10">
    <source>
        <dbReference type="EMBL" id="MDI1493360.1"/>
    </source>
</evidence>
<dbReference type="Pfam" id="PF09079">
    <property type="entry name" value="WHD_Cdc6"/>
    <property type="match status" value="1"/>
</dbReference>
<comment type="caution">
    <text evidence="10">The sequence shown here is derived from an EMBL/GenBank/DDBJ whole genome shotgun (WGS) entry which is preliminary data.</text>
</comment>
<evidence type="ECO:0000256" key="6">
    <source>
        <dbReference type="ARBA" id="ARBA00023306"/>
    </source>
</evidence>
<keyword evidence="11" id="KW-1185">Reference proteome</keyword>
<dbReference type="SUPFAM" id="SSF52540">
    <property type="entry name" value="P-loop containing nucleoside triphosphate hydrolases"/>
    <property type="match status" value="1"/>
</dbReference>
<dbReference type="InterPro" id="IPR036388">
    <property type="entry name" value="WH-like_DNA-bd_sf"/>
</dbReference>
<dbReference type="Gene3D" id="1.10.8.60">
    <property type="match status" value="1"/>
</dbReference>
<dbReference type="PIRSF" id="PIRSF001767">
    <property type="entry name" value="Cdc6"/>
    <property type="match status" value="1"/>
</dbReference>
<evidence type="ECO:0000256" key="5">
    <source>
        <dbReference type="ARBA" id="ARBA00023242"/>
    </source>
</evidence>
<dbReference type="EMBL" id="JAPUFD010000025">
    <property type="protein sequence ID" value="MDI1493360.1"/>
    <property type="molecule type" value="Genomic_DNA"/>
</dbReference>
<keyword evidence="5" id="KW-0539">Nucleus</keyword>
<evidence type="ECO:0000256" key="3">
    <source>
        <dbReference type="ARBA" id="ARBA00022618"/>
    </source>
</evidence>
<dbReference type="Gene3D" id="1.10.10.10">
    <property type="entry name" value="Winged helix-like DNA-binding domain superfamily/Winged helix DNA-binding domain"/>
    <property type="match status" value="1"/>
</dbReference>
<dbReference type="AlphaFoldDB" id="A0AA43QVL2"/>
<accession>A0AA43QVL2</accession>
<dbReference type="CDD" id="cd00009">
    <property type="entry name" value="AAA"/>
    <property type="match status" value="1"/>
</dbReference>
<evidence type="ECO:0000259" key="9">
    <source>
        <dbReference type="SMART" id="SM00382"/>
    </source>
</evidence>
<dbReference type="Pfam" id="PF22606">
    <property type="entry name" value="Cdc6-ORC-like_ATPase_lid"/>
    <property type="match status" value="1"/>
</dbReference>
<keyword evidence="4" id="KW-0235">DNA replication</keyword>